<dbReference type="EC" id="2.4.2.53" evidence="9"/>
<dbReference type="Proteomes" id="UP000320386">
    <property type="component" value="Chromosome"/>
</dbReference>
<evidence type="ECO:0000256" key="7">
    <source>
        <dbReference type="ARBA" id="ARBA00023136"/>
    </source>
</evidence>
<reference evidence="9 10" key="1">
    <citation type="submission" date="2019-02" db="EMBL/GenBank/DDBJ databases">
        <title>Deep-cultivation of Planctomycetes and their phenomic and genomic characterization uncovers novel biology.</title>
        <authorList>
            <person name="Wiegand S."/>
            <person name="Jogler M."/>
            <person name="Boedeker C."/>
            <person name="Pinto D."/>
            <person name="Vollmers J."/>
            <person name="Rivas-Marin E."/>
            <person name="Kohn T."/>
            <person name="Peeters S.H."/>
            <person name="Heuer A."/>
            <person name="Rast P."/>
            <person name="Oberbeckmann S."/>
            <person name="Bunk B."/>
            <person name="Jeske O."/>
            <person name="Meyerdierks A."/>
            <person name="Storesund J.E."/>
            <person name="Kallscheuer N."/>
            <person name="Luecker S."/>
            <person name="Lage O.M."/>
            <person name="Pohl T."/>
            <person name="Merkel B.J."/>
            <person name="Hornburger P."/>
            <person name="Mueller R.-W."/>
            <person name="Bruemmer F."/>
            <person name="Labrenz M."/>
            <person name="Spormann A.M."/>
            <person name="Op den Camp H."/>
            <person name="Overmann J."/>
            <person name="Amann R."/>
            <person name="Jetten M.S.M."/>
            <person name="Mascher T."/>
            <person name="Medema M.H."/>
            <person name="Devos D.P."/>
            <person name="Kaster A.-K."/>
            <person name="Ovreas L."/>
            <person name="Rohde M."/>
            <person name="Galperin M.Y."/>
            <person name="Jogler C."/>
        </authorList>
    </citation>
    <scope>NUCLEOTIDE SEQUENCE [LARGE SCALE GENOMIC DNA]</scope>
    <source>
        <strain evidence="9 10">Pan265</strain>
    </source>
</reference>
<evidence type="ECO:0000256" key="2">
    <source>
        <dbReference type="ARBA" id="ARBA00022676"/>
    </source>
</evidence>
<proteinExistence type="predicted"/>
<keyword evidence="7" id="KW-0472">Membrane</keyword>
<dbReference type="InterPro" id="IPR050256">
    <property type="entry name" value="Glycosyltransferase_2"/>
</dbReference>
<dbReference type="AlphaFoldDB" id="A0A518BZN4"/>
<dbReference type="PANTHER" id="PTHR48090:SF3">
    <property type="entry name" value="UNDECAPRENYL-PHOSPHATE 4-DEOXY-4-FORMAMIDO-L-ARABINOSE TRANSFERASE"/>
    <property type="match status" value="1"/>
</dbReference>
<organism evidence="9 10">
    <name type="scientific">Mucisphaera calidilacus</name>
    <dbReference type="NCBI Taxonomy" id="2527982"/>
    <lineage>
        <taxon>Bacteria</taxon>
        <taxon>Pseudomonadati</taxon>
        <taxon>Planctomycetota</taxon>
        <taxon>Phycisphaerae</taxon>
        <taxon>Phycisphaerales</taxon>
        <taxon>Phycisphaeraceae</taxon>
        <taxon>Mucisphaera</taxon>
    </lineage>
</organism>
<dbReference type="Pfam" id="PF00535">
    <property type="entry name" value="Glycos_transf_2"/>
    <property type="match status" value="1"/>
</dbReference>
<dbReference type="Gene3D" id="3.90.550.10">
    <property type="entry name" value="Spore Coat Polysaccharide Biosynthesis Protein SpsA, Chain A"/>
    <property type="match status" value="1"/>
</dbReference>
<protein>
    <submittedName>
        <fullName evidence="9">Undecaprenyl-phosphate 4-deoxy-4-formamido-L-arabinose transferase</fullName>
        <ecNumber evidence="9">2.4.2.53</ecNumber>
    </submittedName>
</protein>
<evidence type="ECO:0000259" key="8">
    <source>
        <dbReference type="Pfam" id="PF00535"/>
    </source>
</evidence>
<keyword evidence="3 9" id="KW-0808">Transferase</keyword>
<dbReference type="InterPro" id="IPR001173">
    <property type="entry name" value="Glyco_trans_2-like"/>
</dbReference>
<dbReference type="CDD" id="cd04179">
    <property type="entry name" value="DPM_DPG-synthase_like"/>
    <property type="match status" value="1"/>
</dbReference>
<evidence type="ECO:0000256" key="6">
    <source>
        <dbReference type="ARBA" id="ARBA00022989"/>
    </source>
</evidence>
<accession>A0A518BZN4</accession>
<gene>
    <name evidence="9" type="primary">arnC_3</name>
    <name evidence="9" type="ORF">Pan265_23020</name>
</gene>
<dbReference type="KEGG" id="mcad:Pan265_23020"/>
<evidence type="ECO:0000256" key="3">
    <source>
        <dbReference type="ARBA" id="ARBA00022679"/>
    </source>
</evidence>
<name>A0A518BZN4_9BACT</name>
<evidence type="ECO:0000313" key="10">
    <source>
        <dbReference type="Proteomes" id="UP000320386"/>
    </source>
</evidence>
<keyword evidence="4" id="KW-0812">Transmembrane</keyword>
<feature type="domain" description="Glycosyltransferase 2-like" evidence="8">
    <location>
        <begin position="8"/>
        <end position="170"/>
    </location>
</feature>
<keyword evidence="5" id="KW-0448">Lipopolysaccharide biosynthesis</keyword>
<dbReference type="GO" id="GO:0099621">
    <property type="term" value="F:undecaprenyl-phosphate 4-deoxy-4-formamido-L-arabinose transferase activity"/>
    <property type="evidence" value="ECO:0007669"/>
    <property type="project" value="UniProtKB-EC"/>
</dbReference>
<dbReference type="PANTHER" id="PTHR48090">
    <property type="entry name" value="UNDECAPRENYL-PHOSPHATE 4-DEOXY-4-FORMAMIDO-L-ARABINOSE TRANSFERASE-RELATED"/>
    <property type="match status" value="1"/>
</dbReference>
<dbReference type="GO" id="GO:0009103">
    <property type="term" value="P:lipopolysaccharide biosynthetic process"/>
    <property type="evidence" value="ECO:0007669"/>
    <property type="project" value="UniProtKB-KW"/>
</dbReference>
<dbReference type="InterPro" id="IPR029044">
    <property type="entry name" value="Nucleotide-diphossugar_trans"/>
</dbReference>
<keyword evidence="2 9" id="KW-0328">Glycosyltransferase</keyword>
<dbReference type="SUPFAM" id="SSF53448">
    <property type="entry name" value="Nucleotide-diphospho-sugar transferases"/>
    <property type="match status" value="1"/>
</dbReference>
<keyword evidence="10" id="KW-1185">Reference proteome</keyword>
<sequence>MSVIPELSIVIPALDEEGNVGPLIDEVASRVRDEGVEAELIIVDDGSSDRTLAVLRERQATTPWLRVLHRDEPRGQSAAMAAGIAAARGAYVATLDADLQNDPGDLPVMLRKAKEENIDLVQGDRSANRQDHAIRRWSSAVGRYARGLLVGDHTRDTGCSARVMRAAYAKQIPLQYRGMHRFIPATVRLLGGTIAEVRVSHRARHSGTTKYGLGLLNRGFAGFFDCLAVRWMSNRVRDTSVEEVRAEGEGA</sequence>
<evidence type="ECO:0000313" key="9">
    <source>
        <dbReference type="EMBL" id="QDU72437.1"/>
    </source>
</evidence>
<keyword evidence="6" id="KW-1133">Transmembrane helix</keyword>
<dbReference type="OrthoDB" id="9810303at2"/>
<evidence type="ECO:0000256" key="5">
    <source>
        <dbReference type="ARBA" id="ARBA00022985"/>
    </source>
</evidence>
<dbReference type="RefSeq" id="WP_145446603.1">
    <property type="nucleotide sequence ID" value="NZ_CP036280.1"/>
</dbReference>
<keyword evidence="1" id="KW-1003">Cell membrane</keyword>
<evidence type="ECO:0000256" key="4">
    <source>
        <dbReference type="ARBA" id="ARBA00022692"/>
    </source>
</evidence>
<dbReference type="EMBL" id="CP036280">
    <property type="protein sequence ID" value="QDU72437.1"/>
    <property type="molecule type" value="Genomic_DNA"/>
</dbReference>
<dbReference type="GO" id="GO:0005886">
    <property type="term" value="C:plasma membrane"/>
    <property type="evidence" value="ECO:0007669"/>
    <property type="project" value="TreeGrafter"/>
</dbReference>
<evidence type="ECO:0000256" key="1">
    <source>
        <dbReference type="ARBA" id="ARBA00022475"/>
    </source>
</evidence>